<accession>A0A6J3M405</accession>
<sequence length="159" mass="18487">MCKSCRTIPECSKRGRLPQTAQTCSHRAKITLSNKLSSLVSKRISLCRSPARFARFTAKFRSRHPSMAILRLCMSTATERQSLIPSQHDHSNCHDPPERQYALPRRKRTKYIYKSRSPSHKYEETLHIPKKRRQCVWRSVLTSRPEFSNSVRGVVYSGR</sequence>
<organism evidence="2">
    <name type="scientific">Dissoconium aciculare CBS 342.82</name>
    <dbReference type="NCBI Taxonomy" id="1314786"/>
    <lineage>
        <taxon>Eukaryota</taxon>
        <taxon>Fungi</taxon>
        <taxon>Dikarya</taxon>
        <taxon>Ascomycota</taxon>
        <taxon>Pezizomycotina</taxon>
        <taxon>Dothideomycetes</taxon>
        <taxon>Dothideomycetidae</taxon>
        <taxon>Mycosphaerellales</taxon>
        <taxon>Dissoconiaceae</taxon>
        <taxon>Dissoconium</taxon>
    </lineage>
</organism>
<proteinExistence type="predicted"/>
<reference evidence="2" key="1">
    <citation type="submission" date="2020-01" db="EMBL/GenBank/DDBJ databases">
        <authorList>
            <consortium name="DOE Joint Genome Institute"/>
            <person name="Haridas S."/>
            <person name="Albert R."/>
            <person name="Binder M."/>
            <person name="Bloem J."/>
            <person name="Labutti K."/>
            <person name="Salamov A."/>
            <person name="Andreopoulos B."/>
            <person name="Baker S.E."/>
            <person name="Barry K."/>
            <person name="Bills G."/>
            <person name="Bluhm B.H."/>
            <person name="Cannon C."/>
            <person name="Castanera R."/>
            <person name="Culley D.E."/>
            <person name="Daum C."/>
            <person name="Ezra D."/>
            <person name="Gonzalez J.B."/>
            <person name="Henrissat B."/>
            <person name="Kuo A."/>
            <person name="Liang C."/>
            <person name="Lipzen A."/>
            <person name="Lutzoni F."/>
            <person name="Magnuson J."/>
            <person name="Mondo S."/>
            <person name="Nolan M."/>
            <person name="Ohm R."/>
            <person name="Pangilinan J."/>
            <person name="Park H.-J."/>
            <person name="Ramirez L."/>
            <person name="Alfaro M."/>
            <person name="Sun H."/>
            <person name="Tritt A."/>
            <person name="Yoshinaga Y."/>
            <person name="Zwiers L.-H."/>
            <person name="Turgeon B.G."/>
            <person name="Goodwin S.B."/>
            <person name="Spatafora J.W."/>
            <person name="Crous P.W."/>
            <person name="Grigoriev I.V."/>
        </authorList>
    </citation>
    <scope>NUCLEOTIDE SEQUENCE</scope>
    <source>
        <strain evidence="2">CBS 342.82</strain>
    </source>
</reference>
<dbReference type="GeneID" id="54357775"/>
<keyword evidence="1" id="KW-1185">Reference proteome</keyword>
<evidence type="ECO:0000313" key="2">
    <source>
        <dbReference type="RefSeq" id="XP_033458688.1"/>
    </source>
</evidence>
<dbReference type="AlphaFoldDB" id="A0A6J3M405"/>
<dbReference type="Proteomes" id="UP000504637">
    <property type="component" value="Unplaced"/>
</dbReference>
<gene>
    <name evidence="2" type="ORF">K489DRAFT_252913</name>
</gene>
<evidence type="ECO:0000313" key="1">
    <source>
        <dbReference type="Proteomes" id="UP000504637"/>
    </source>
</evidence>
<reference evidence="2" key="2">
    <citation type="submission" date="2020-04" db="EMBL/GenBank/DDBJ databases">
        <authorList>
            <consortium name="NCBI Genome Project"/>
        </authorList>
    </citation>
    <scope>NUCLEOTIDE SEQUENCE</scope>
    <source>
        <strain evidence="2">CBS 342.82</strain>
    </source>
</reference>
<name>A0A6J3M405_9PEZI</name>
<dbReference type="RefSeq" id="XP_033458688.1">
    <property type="nucleotide sequence ID" value="XM_033599976.1"/>
</dbReference>
<protein>
    <submittedName>
        <fullName evidence="2">Uncharacterized protein</fullName>
    </submittedName>
</protein>
<reference evidence="2" key="3">
    <citation type="submission" date="2025-08" db="UniProtKB">
        <authorList>
            <consortium name="RefSeq"/>
        </authorList>
    </citation>
    <scope>IDENTIFICATION</scope>
    <source>
        <strain evidence="2">CBS 342.82</strain>
    </source>
</reference>